<dbReference type="STRING" id="54262.CHITON_0717"/>
<gene>
    <name evidence="2" type="ORF">CHITON_0717</name>
</gene>
<dbReference type="Gene3D" id="2.40.30.10">
    <property type="entry name" value="Translation factors"/>
    <property type="match status" value="1"/>
</dbReference>
<dbReference type="Pfam" id="PF14578">
    <property type="entry name" value="GTP_EFTU_D4"/>
    <property type="match status" value="1"/>
</dbReference>
<organism evidence="2 3">
    <name type="scientific">Thermococcus chitonophagus</name>
    <dbReference type="NCBI Taxonomy" id="54262"/>
    <lineage>
        <taxon>Archaea</taxon>
        <taxon>Methanobacteriati</taxon>
        <taxon>Methanobacteriota</taxon>
        <taxon>Thermococci</taxon>
        <taxon>Thermococcales</taxon>
        <taxon>Thermococcaceae</taxon>
        <taxon>Thermococcus</taxon>
    </lineage>
</organism>
<reference evidence="3" key="1">
    <citation type="submission" date="2016-01" db="EMBL/GenBank/DDBJ databases">
        <authorList>
            <person name="Vorgias C.E."/>
        </authorList>
    </citation>
    <scope>NUCLEOTIDE SEQUENCE [LARGE SCALE GENOMIC DNA]</scope>
</reference>
<dbReference type="AlphaFoldDB" id="A0A160VSR7"/>
<proteinExistence type="predicted"/>
<sequence length="106" mass="12077">MFRRILEIFKKGESEELDSQEKFLVGKVRVEGKLRVGPWDAVICEVEEGIVKIGYKLKKGRKKVPIMKIQKERKDIEFAIPGDKVALILDGSIEVESGEVLKIYST</sequence>
<name>A0A160VSR7_9EURY</name>
<dbReference type="SUPFAM" id="SSF50447">
    <property type="entry name" value="Translation proteins"/>
    <property type="match status" value="1"/>
</dbReference>
<dbReference type="GO" id="GO:0006412">
    <property type="term" value="P:translation"/>
    <property type="evidence" value="ECO:0007669"/>
    <property type="project" value="UniProtKB-KW"/>
</dbReference>
<dbReference type="KEGG" id="tch:CHITON_0717"/>
<dbReference type="RefSeq" id="WP_068576848.1">
    <property type="nucleotide sequence ID" value="NZ_CP015193.1"/>
</dbReference>
<evidence type="ECO:0000313" key="2">
    <source>
        <dbReference type="EMBL" id="CUX77496.1"/>
    </source>
</evidence>
<dbReference type="InterPro" id="IPR029459">
    <property type="entry name" value="EFTU-type"/>
</dbReference>
<evidence type="ECO:0000313" key="3">
    <source>
        <dbReference type="Proteomes" id="UP000093069"/>
    </source>
</evidence>
<evidence type="ECO:0000259" key="1">
    <source>
        <dbReference type="Pfam" id="PF14578"/>
    </source>
</evidence>
<dbReference type="NCBIfam" id="NF041207">
    <property type="entry name" value="tRNA_bind_PBP11"/>
    <property type="match status" value="1"/>
</dbReference>
<feature type="domain" description="Elongation factor Tu-type" evidence="1">
    <location>
        <begin position="37"/>
        <end position="101"/>
    </location>
</feature>
<dbReference type="GO" id="GO:0005525">
    <property type="term" value="F:GTP binding"/>
    <property type="evidence" value="ECO:0007669"/>
    <property type="project" value="UniProtKB-KW"/>
</dbReference>
<dbReference type="GeneID" id="33322040"/>
<protein>
    <recommendedName>
        <fullName evidence="1">Elongation factor Tu-type domain-containing protein</fullName>
    </recommendedName>
</protein>
<accession>A0A160VSR7</accession>
<dbReference type="InterPro" id="IPR009000">
    <property type="entry name" value="Transl_B-barrel_sf"/>
</dbReference>
<dbReference type="EMBL" id="LN999010">
    <property type="protein sequence ID" value="CUX77496.1"/>
    <property type="molecule type" value="Genomic_DNA"/>
</dbReference>
<dbReference type="Proteomes" id="UP000093069">
    <property type="component" value="Chromosome I"/>
</dbReference>